<dbReference type="Proteomes" id="UP000044841">
    <property type="component" value="Unassembled WGS sequence"/>
</dbReference>
<sequence>MSQLIPDGLYIIDKSAAGFQGDACMTTSFPPGSTRLCTSSTSEAGEEMIKWEVKFDASKQAYTFRNPATGRYASFDGQPETNTQLYGRETPRFFQLIPSEEGINRFHILAKDSDANIDYSPLMSYPPLLTLQAADSPFTGGTRSNWQFILSTAAV</sequence>
<accession>A0A0K6G3D9</accession>
<reference evidence="1 2" key="1">
    <citation type="submission" date="2015-07" db="EMBL/GenBank/DDBJ databases">
        <authorList>
            <person name="Noorani M."/>
        </authorList>
    </citation>
    <scope>NUCLEOTIDE SEQUENCE [LARGE SCALE GENOMIC DNA]</scope>
    <source>
        <strain evidence="1">BBA 69670</strain>
    </source>
</reference>
<evidence type="ECO:0008006" key="3">
    <source>
        <dbReference type="Google" id="ProtNLM"/>
    </source>
</evidence>
<protein>
    <recommendedName>
        <fullName evidence="3">Ricin B lectin domain-containing protein</fullName>
    </recommendedName>
</protein>
<dbReference type="Gene3D" id="2.80.10.50">
    <property type="match status" value="1"/>
</dbReference>
<gene>
    <name evidence="1" type="ORF">RSOLAG22IIIB_10371</name>
</gene>
<evidence type="ECO:0000313" key="2">
    <source>
        <dbReference type="Proteomes" id="UP000044841"/>
    </source>
</evidence>
<evidence type="ECO:0000313" key="1">
    <source>
        <dbReference type="EMBL" id="CUA72858.1"/>
    </source>
</evidence>
<proteinExistence type="predicted"/>
<dbReference type="EMBL" id="CYGV01001322">
    <property type="protein sequence ID" value="CUA72858.1"/>
    <property type="molecule type" value="Genomic_DNA"/>
</dbReference>
<dbReference type="AlphaFoldDB" id="A0A0K6G3D9"/>
<name>A0A0K6G3D9_9AGAM</name>
<organism evidence="1 2">
    <name type="scientific">Rhizoctonia solani</name>
    <dbReference type="NCBI Taxonomy" id="456999"/>
    <lineage>
        <taxon>Eukaryota</taxon>
        <taxon>Fungi</taxon>
        <taxon>Dikarya</taxon>
        <taxon>Basidiomycota</taxon>
        <taxon>Agaricomycotina</taxon>
        <taxon>Agaricomycetes</taxon>
        <taxon>Cantharellales</taxon>
        <taxon>Ceratobasidiaceae</taxon>
        <taxon>Rhizoctonia</taxon>
    </lineage>
</organism>
<keyword evidence="2" id="KW-1185">Reference proteome</keyword>